<evidence type="ECO:0000313" key="9">
    <source>
        <dbReference type="Proteomes" id="UP000266144"/>
    </source>
</evidence>
<reference evidence="5" key="1">
    <citation type="submission" date="2018-02" db="EMBL/GenBank/DDBJ databases">
        <authorList>
            <person name="Cohen D.B."/>
            <person name="Kent A.D."/>
        </authorList>
    </citation>
    <scope>NUCLEOTIDE SEQUENCE</scope>
    <source>
        <strain evidence="5">Spain3473</strain>
        <strain evidence="6">Spain939</strain>
    </source>
</reference>
<dbReference type="SMR" id="A0A1S9ZKF4"/>
<dbReference type="AlphaFoldDB" id="A0A1S9ZKF4"/>
<evidence type="ECO:0000313" key="10">
    <source>
        <dbReference type="Proteomes" id="UP000285038"/>
    </source>
</evidence>
<evidence type="ECO:0000259" key="4">
    <source>
        <dbReference type="PROSITE" id="PS50949"/>
    </source>
</evidence>
<dbReference type="EMBL" id="PTQV01000020">
    <property type="protein sequence ID" value="RJP83563.1"/>
    <property type="molecule type" value="Genomic_DNA"/>
</dbReference>
<dbReference type="Gene3D" id="1.10.10.10">
    <property type="entry name" value="Winged helix-like DNA-binding domain superfamily/Winged helix DNA-binding domain"/>
    <property type="match status" value="1"/>
</dbReference>
<evidence type="ECO:0000256" key="3">
    <source>
        <dbReference type="ARBA" id="ARBA00023163"/>
    </source>
</evidence>
<dbReference type="Gene3D" id="3.40.1410.10">
    <property type="entry name" value="Chorismate lyase-like"/>
    <property type="match status" value="1"/>
</dbReference>
<dbReference type="InterPro" id="IPR036390">
    <property type="entry name" value="WH_DNA-bd_sf"/>
</dbReference>
<feature type="domain" description="HTH gntR-type" evidence="4">
    <location>
        <begin position="17"/>
        <end position="85"/>
    </location>
</feature>
<dbReference type="Proteomes" id="UP000265600">
    <property type="component" value="Unassembled WGS sequence"/>
</dbReference>
<dbReference type="InterPro" id="IPR028978">
    <property type="entry name" value="Chorismate_lyase_/UTRA_dom_sf"/>
</dbReference>
<sequence length="252" mass="29615">MVKFSMEKENRGKNMAIPKYQYIKDELKNKIISGQFSSGDKFYTEAELISMYDVSSITVVRALNDLAKDGYIVRQQGKGTFVSRARKHKLVEFSDIELFNAKDDKVTVLSIERGNKLVYLEKLGLRGDQFYYKIERIRESNGVVYIYHTSYIPEQYINANYPNLEYYSSIYNRFKLDYHIHMNDEHFEEINEIVFPTPEHAASVLGVDEQFPTVLQTKITKLESTGQVLEYSETYKRSDYYKIKFISCDRDH</sequence>
<protein>
    <submittedName>
        <fullName evidence="5">GntR family transcriptional regulator</fullName>
    </submittedName>
</protein>
<comment type="caution">
    <text evidence="5">The sequence shown here is derived from an EMBL/GenBank/DDBJ whole genome shotgun (WGS) entry which is preliminary data.</text>
</comment>
<accession>A0A1S9ZKF4</accession>
<dbReference type="Proteomes" id="UP000285038">
    <property type="component" value="Unassembled WGS sequence"/>
</dbReference>
<keyword evidence="2" id="KW-0238">DNA-binding</keyword>
<dbReference type="InterPro" id="IPR050679">
    <property type="entry name" value="Bact_HTH_transcr_reg"/>
</dbReference>
<evidence type="ECO:0000313" key="7">
    <source>
        <dbReference type="EMBL" id="RJY13135.1"/>
    </source>
</evidence>
<dbReference type="PROSITE" id="PS50949">
    <property type="entry name" value="HTH_GNTR"/>
    <property type="match status" value="1"/>
</dbReference>
<dbReference type="GO" id="GO:0045892">
    <property type="term" value="P:negative regulation of DNA-templated transcription"/>
    <property type="evidence" value="ECO:0007669"/>
    <property type="project" value="TreeGrafter"/>
</dbReference>
<dbReference type="STRING" id="257758.GCA_001074155_01030"/>
<dbReference type="SMART" id="SM00866">
    <property type="entry name" value="UTRA"/>
    <property type="match status" value="1"/>
</dbReference>
<dbReference type="Pfam" id="PF00392">
    <property type="entry name" value="GntR"/>
    <property type="match status" value="1"/>
</dbReference>
<evidence type="ECO:0000313" key="8">
    <source>
        <dbReference type="Proteomes" id="UP000265600"/>
    </source>
</evidence>
<name>A0A1S9ZKF4_9STRE</name>
<dbReference type="FunFam" id="1.10.10.10:FF:000570">
    <property type="entry name" value="GntR family transcriptional regulator"/>
    <property type="match status" value="1"/>
</dbReference>
<dbReference type="EMBL" id="RAHZ01000015">
    <property type="protein sequence ID" value="RJY13135.1"/>
    <property type="molecule type" value="Genomic_DNA"/>
</dbReference>
<dbReference type="CDD" id="cd07377">
    <property type="entry name" value="WHTH_GntR"/>
    <property type="match status" value="1"/>
</dbReference>
<dbReference type="InterPro" id="IPR036388">
    <property type="entry name" value="WH-like_DNA-bd_sf"/>
</dbReference>
<dbReference type="SUPFAM" id="SSF46785">
    <property type="entry name" value="Winged helix' DNA-binding domain"/>
    <property type="match status" value="1"/>
</dbReference>
<dbReference type="Proteomes" id="UP000266144">
    <property type="component" value="Unassembled WGS sequence"/>
</dbReference>
<dbReference type="PANTHER" id="PTHR44846:SF17">
    <property type="entry name" value="GNTR-FAMILY TRANSCRIPTIONAL REGULATOR"/>
    <property type="match status" value="1"/>
</dbReference>
<dbReference type="GO" id="GO:0003677">
    <property type="term" value="F:DNA binding"/>
    <property type="evidence" value="ECO:0007669"/>
    <property type="project" value="UniProtKB-KW"/>
</dbReference>
<dbReference type="InterPro" id="IPR011663">
    <property type="entry name" value="UTRA"/>
</dbReference>
<organism evidence="5 8">
    <name type="scientific">Streptococcus pseudopneumoniae</name>
    <dbReference type="NCBI Taxonomy" id="257758"/>
    <lineage>
        <taxon>Bacteria</taxon>
        <taxon>Bacillati</taxon>
        <taxon>Bacillota</taxon>
        <taxon>Bacilli</taxon>
        <taxon>Lactobacillales</taxon>
        <taxon>Streptococcaceae</taxon>
        <taxon>Streptococcus</taxon>
    </lineage>
</organism>
<dbReference type="GO" id="GO:0003700">
    <property type="term" value="F:DNA-binding transcription factor activity"/>
    <property type="evidence" value="ECO:0007669"/>
    <property type="project" value="InterPro"/>
</dbReference>
<reference evidence="8 9" key="2">
    <citation type="submission" date="2018-02" db="EMBL/GenBank/DDBJ databases">
        <authorList>
            <person name="Handem S."/>
        </authorList>
    </citation>
    <scope>NUCLEOTIDE SEQUENCE [LARGE SCALE GENOMIC DNA]</scope>
    <source>
        <strain evidence="7 10">Spain2270</strain>
        <strain evidence="8">Spain3473</strain>
        <strain evidence="9">Spain939</strain>
    </source>
</reference>
<evidence type="ECO:0000313" key="6">
    <source>
        <dbReference type="EMBL" id="RJP83563.1"/>
    </source>
</evidence>
<keyword evidence="10" id="KW-1185">Reference proteome</keyword>
<proteinExistence type="predicted"/>
<dbReference type="SMART" id="SM00345">
    <property type="entry name" value="HTH_GNTR"/>
    <property type="match status" value="1"/>
</dbReference>
<dbReference type="SUPFAM" id="SSF64288">
    <property type="entry name" value="Chorismate lyase-like"/>
    <property type="match status" value="1"/>
</dbReference>
<dbReference type="PANTHER" id="PTHR44846">
    <property type="entry name" value="MANNOSYL-D-GLYCERATE TRANSPORT/METABOLISM SYSTEM REPRESSOR MNGR-RELATED"/>
    <property type="match status" value="1"/>
</dbReference>
<keyword evidence="3" id="KW-0804">Transcription</keyword>
<dbReference type="EMBL" id="PTTJ01000075">
    <property type="protein sequence ID" value="RJP12947.1"/>
    <property type="molecule type" value="Genomic_DNA"/>
</dbReference>
<keyword evidence="1" id="KW-0805">Transcription regulation</keyword>
<dbReference type="InterPro" id="IPR000524">
    <property type="entry name" value="Tscrpt_reg_HTH_GntR"/>
</dbReference>
<evidence type="ECO:0000256" key="2">
    <source>
        <dbReference type="ARBA" id="ARBA00023125"/>
    </source>
</evidence>
<gene>
    <name evidence="6" type="ORF">C5O68_03380</name>
    <name evidence="5" type="ORF">C5O69_05165</name>
    <name evidence="7" type="ORF">D6867_03390</name>
</gene>
<dbReference type="Pfam" id="PF07702">
    <property type="entry name" value="UTRA"/>
    <property type="match status" value="1"/>
</dbReference>
<evidence type="ECO:0000256" key="1">
    <source>
        <dbReference type="ARBA" id="ARBA00023015"/>
    </source>
</evidence>
<evidence type="ECO:0000313" key="5">
    <source>
        <dbReference type="EMBL" id="RJP12947.1"/>
    </source>
</evidence>